<protein>
    <submittedName>
        <fullName evidence="2">Uncharacterized protein</fullName>
    </submittedName>
</protein>
<evidence type="ECO:0000313" key="2">
    <source>
        <dbReference type="EMBL" id="KAG2203514.1"/>
    </source>
</evidence>
<dbReference type="PANTHER" id="PTHR46579">
    <property type="entry name" value="F5/8 TYPE C DOMAIN-CONTAINING PROTEIN-RELATED"/>
    <property type="match status" value="1"/>
</dbReference>
<sequence>MPFCERCVKTLTKREFNKHKRMHKLDDAAQRMRAAGERVVQTLQTTGTLSGVRVSYEEQQRNLAESSSSIVKPTEQEGDEYDETDYLDDDLEQTAENLRRALAESGLGAESDMEEDPAVAVVEADRASEEIIHDERKRNRKLIDDLQNFKAQIHSQKVITPYSRQTIDRLPTSSRKSLELHNLMNSYQISRSAKEDIVRWFNGYLEENQRNDLQLLSTYRSQRLQSDVLVPSIAMSYDMCISGCKLYTENDTTNMCCYSNCNKARYTENSTGRSPNLTPAAICTYFPLTEQLAYFLQKQKNRDAVEAYAAQRDEEKDTEDISDFFSGELYKSHFKRTTTSRYIPLFLSLYVDGFTPFRKGALNMTMIMATLTSLPPNIRYKDENVFIITVIPGPKKPKDLFSFLYPLVQELMVLEGEGMVIENSQGESQTYKVHLTSVVGDIPGIADMCGHSGHTSYSGCRICTIIGTYSRGMYFPPRFTEYGDIQEYGKREMNEYRHFNDREDAPIKKVSPLTLLDGFHGAEFWGLDEMHLWGQNIGRQLWALATDDSQKYGIQNPFFLRKRYRELVSSISLRAKEFVPRGCTDGDLVDMQNKGGNARAVDVIDFVQYLVPTAFVAALKQQRDDIEEKRGRKKQKVSSVQSFNDFVTEEATEEVCEALKSLARACRITEQFRISQEELAEFEVLIQQWYHVLQRYLGVKAFTINQHLLVHVPAIVRSLGSLRFISARPLERMIGKVKSQIKSRSSPAENVRNVVASHFSDVYLHDSSEVNVSESFDTDNEKRQHTIADILSRLQVEENEIELVTSLIKLFANDRVRLLPSIVCARNGQEIKLHREKETWVVQRPQSGFHKVIFIDSE</sequence>
<proteinExistence type="predicted"/>
<evidence type="ECO:0000256" key="1">
    <source>
        <dbReference type="SAM" id="MobiDB-lite"/>
    </source>
</evidence>
<dbReference type="Proteomes" id="UP000650833">
    <property type="component" value="Unassembled WGS sequence"/>
</dbReference>
<keyword evidence="3" id="KW-1185">Reference proteome</keyword>
<dbReference type="PANTHER" id="PTHR46579:SF1">
    <property type="entry name" value="F5_8 TYPE C DOMAIN-CONTAINING PROTEIN"/>
    <property type="match status" value="1"/>
</dbReference>
<dbReference type="EMBL" id="JAEPRC010000227">
    <property type="protein sequence ID" value="KAG2203514.1"/>
    <property type="molecule type" value="Genomic_DNA"/>
</dbReference>
<accession>A0A8H7V6Y6</accession>
<comment type="caution">
    <text evidence="2">The sequence shown here is derived from an EMBL/GenBank/DDBJ whole genome shotgun (WGS) entry which is preliminary data.</text>
</comment>
<organism evidence="2 3">
    <name type="scientific">Mucor plumbeus</name>
    <dbReference type="NCBI Taxonomy" id="97098"/>
    <lineage>
        <taxon>Eukaryota</taxon>
        <taxon>Fungi</taxon>
        <taxon>Fungi incertae sedis</taxon>
        <taxon>Mucoromycota</taxon>
        <taxon>Mucoromycotina</taxon>
        <taxon>Mucoromycetes</taxon>
        <taxon>Mucorales</taxon>
        <taxon>Mucorineae</taxon>
        <taxon>Mucoraceae</taxon>
        <taxon>Mucor</taxon>
    </lineage>
</organism>
<gene>
    <name evidence="2" type="ORF">INT46_010893</name>
</gene>
<reference evidence="2" key="1">
    <citation type="submission" date="2020-12" db="EMBL/GenBank/DDBJ databases">
        <title>Metabolic potential, ecology and presence of endohyphal bacteria is reflected in genomic diversity of Mucoromycotina.</title>
        <authorList>
            <person name="Muszewska A."/>
            <person name="Okrasinska A."/>
            <person name="Steczkiewicz K."/>
            <person name="Drgas O."/>
            <person name="Orlowska M."/>
            <person name="Perlinska-Lenart U."/>
            <person name="Aleksandrzak-Piekarczyk T."/>
            <person name="Szatraj K."/>
            <person name="Zielenkiewicz U."/>
            <person name="Pilsyk S."/>
            <person name="Malc E."/>
            <person name="Mieczkowski P."/>
            <person name="Kruszewska J.S."/>
            <person name="Biernat P."/>
            <person name="Pawlowska J."/>
        </authorList>
    </citation>
    <scope>NUCLEOTIDE SEQUENCE</scope>
    <source>
        <strain evidence="2">CBS 226.32</strain>
    </source>
</reference>
<feature type="region of interest" description="Disordered" evidence="1">
    <location>
        <begin position="63"/>
        <end position="84"/>
    </location>
</feature>
<dbReference type="OrthoDB" id="2285485at2759"/>
<evidence type="ECO:0000313" key="3">
    <source>
        <dbReference type="Proteomes" id="UP000650833"/>
    </source>
</evidence>
<dbReference type="Pfam" id="PF02992">
    <property type="entry name" value="Transposase_21"/>
    <property type="match status" value="1"/>
</dbReference>
<name>A0A8H7V6Y6_9FUNG</name>
<dbReference type="AlphaFoldDB" id="A0A8H7V6Y6"/>
<dbReference type="InterPro" id="IPR004242">
    <property type="entry name" value="Transposase_21"/>
</dbReference>